<name>A0A9N9F5B5_9GLOM</name>
<evidence type="ECO:0000313" key="6">
    <source>
        <dbReference type="Proteomes" id="UP000789706"/>
    </source>
</evidence>
<evidence type="ECO:0000256" key="1">
    <source>
        <dbReference type="ARBA" id="ARBA00023125"/>
    </source>
</evidence>
<dbReference type="Pfam" id="PF00250">
    <property type="entry name" value="Forkhead"/>
    <property type="match status" value="1"/>
</dbReference>
<dbReference type="InterPro" id="IPR036388">
    <property type="entry name" value="WH-like_DNA-bd_sf"/>
</dbReference>
<proteinExistence type="predicted"/>
<dbReference type="Gene3D" id="1.10.10.10">
    <property type="entry name" value="Winged helix-like DNA-binding domain superfamily/Winged helix DNA-binding domain"/>
    <property type="match status" value="1"/>
</dbReference>
<keyword evidence="1 3" id="KW-0238">DNA-binding</keyword>
<dbReference type="InterPro" id="IPR050211">
    <property type="entry name" value="FOX_domain-containing"/>
</dbReference>
<dbReference type="OrthoDB" id="5954824at2759"/>
<dbReference type="GO" id="GO:0000978">
    <property type="term" value="F:RNA polymerase II cis-regulatory region sequence-specific DNA binding"/>
    <property type="evidence" value="ECO:0007669"/>
    <property type="project" value="TreeGrafter"/>
</dbReference>
<feature type="DNA-binding region" description="Fork-head" evidence="3">
    <location>
        <begin position="104"/>
        <end position="199"/>
    </location>
</feature>
<evidence type="ECO:0000259" key="4">
    <source>
        <dbReference type="PROSITE" id="PS50039"/>
    </source>
</evidence>
<keyword evidence="6" id="KW-1185">Reference proteome</keyword>
<dbReference type="AlphaFoldDB" id="A0A9N9F5B5"/>
<dbReference type="EMBL" id="CAJVPK010000436">
    <property type="protein sequence ID" value="CAG8510070.1"/>
    <property type="molecule type" value="Genomic_DNA"/>
</dbReference>
<dbReference type="Proteomes" id="UP000789706">
    <property type="component" value="Unassembled WGS sequence"/>
</dbReference>
<dbReference type="PROSITE" id="PS50039">
    <property type="entry name" value="FORK_HEAD_3"/>
    <property type="match status" value="1"/>
</dbReference>
<evidence type="ECO:0000313" key="5">
    <source>
        <dbReference type="EMBL" id="CAG8510070.1"/>
    </source>
</evidence>
<dbReference type="CDD" id="cd00059">
    <property type="entry name" value="FH_FOX"/>
    <property type="match status" value="1"/>
</dbReference>
<dbReference type="FunFam" id="1.10.10.10:FF:000135">
    <property type="entry name" value="forkhead box protein G1"/>
    <property type="match status" value="1"/>
</dbReference>
<dbReference type="GO" id="GO:0005634">
    <property type="term" value="C:nucleus"/>
    <property type="evidence" value="ECO:0007669"/>
    <property type="project" value="UniProtKB-SubCell"/>
</dbReference>
<dbReference type="GO" id="GO:0000981">
    <property type="term" value="F:DNA-binding transcription factor activity, RNA polymerase II-specific"/>
    <property type="evidence" value="ECO:0007669"/>
    <property type="project" value="TreeGrafter"/>
</dbReference>
<evidence type="ECO:0000256" key="3">
    <source>
        <dbReference type="PROSITE-ProRule" id="PRU00089"/>
    </source>
</evidence>
<dbReference type="PROSITE" id="PS00658">
    <property type="entry name" value="FORK_HEAD_2"/>
    <property type="match status" value="1"/>
</dbReference>
<gene>
    <name evidence="5" type="ORF">DEBURN_LOCUS5126</name>
</gene>
<dbReference type="PANTHER" id="PTHR11829:SF343">
    <property type="entry name" value="FORK-HEAD DOMAIN-CONTAINING PROTEIN"/>
    <property type="match status" value="1"/>
</dbReference>
<reference evidence="5" key="1">
    <citation type="submission" date="2021-06" db="EMBL/GenBank/DDBJ databases">
        <authorList>
            <person name="Kallberg Y."/>
            <person name="Tangrot J."/>
            <person name="Rosling A."/>
        </authorList>
    </citation>
    <scope>NUCLEOTIDE SEQUENCE</scope>
    <source>
        <strain evidence="5">AZ414A</strain>
    </source>
</reference>
<dbReference type="PANTHER" id="PTHR11829">
    <property type="entry name" value="FORKHEAD BOX PROTEIN"/>
    <property type="match status" value="1"/>
</dbReference>
<feature type="domain" description="Fork-head" evidence="4">
    <location>
        <begin position="104"/>
        <end position="199"/>
    </location>
</feature>
<keyword evidence="2 3" id="KW-0539">Nucleus</keyword>
<dbReference type="InterPro" id="IPR036390">
    <property type="entry name" value="WH_DNA-bd_sf"/>
</dbReference>
<evidence type="ECO:0000256" key="2">
    <source>
        <dbReference type="ARBA" id="ARBA00023242"/>
    </source>
</evidence>
<comment type="subcellular location">
    <subcellularLocation>
        <location evidence="3">Nucleus</location>
    </subcellularLocation>
</comment>
<protein>
    <submittedName>
        <fullName evidence="5">306_t:CDS:1</fullName>
    </submittedName>
</protein>
<sequence>MNNQSLAYSHEVTDPQTMNYDKAIESSSKMPIVQALRTGAMTMDTYLNNKAALHKRTQEELEQDERDEIEIEIDDPIVENETIETIVNEVVESNETKPTNSHTKPPYTYSSLIGQAILQSPNKKLALCEIYSWISKTYPFFKKENKGWQNSIRHNLSLCPAFQKTERDDNMGPNKGQFWTIPEEFESCFINGVYRNIKKTLHSSGHNSSSTKFSTTQI</sequence>
<comment type="caution">
    <text evidence="5">The sequence shown here is derived from an EMBL/GenBank/DDBJ whole genome shotgun (WGS) entry which is preliminary data.</text>
</comment>
<dbReference type="InterPro" id="IPR001766">
    <property type="entry name" value="Fork_head_dom"/>
</dbReference>
<accession>A0A9N9F5B5</accession>
<dbReference type="InterPro" id="IPR030456">
    <property type="entry name" value="TF_fork_head_CS_2"/>
</dbReference>
<dbReference type="SUPFAM" id="SSF46785">
    <property type="entry name" value="Winged helix' DNA-binding domain"/>
    <property type="match status" value="1"/>
</dbReference>
<dbReference type="SMART" id="SM00339">
    <property type="entry name" value="FH"/>
    <property type="match status" value="1"/>
</dbReference>
<dbReference type="PRINTS" id="PR00053">
    <property type="entry name" value="FORKHEAD"/>
</dbReference>
<organism evidence="5 6">
    <name type="scientific">Diversispora eburnea</name>
    <dbReference type="NCBI Taxonomy" id="1213867"/>
    <lineage>
        <taxon>Eukaryota</taxon>
        <taxon>Fungi</taxon>
        <taxon>Fungi incertae sedis</taxon>
        <taxon>Mucoromycota</taxon>
        <taxon>Glomeromycotina</taxon>
        <taxon>Glomeromycetes</taxon>
        <taxon>Diversisporales</taxon>
        <taxon>Diversisporaceae</taxon>
        <taxon>Diversispora</taxon>
    </lineage>
</organism>